<accession>A0ABV2M973</accession>
<reference evidence="1 2" key="1">
    <citation type="submission" date="2024-06" db="EMBL/GenBank/DDBJ databases">
        <title>Genomic Encyclopedia of Type Strains, Phase IV (KMG-IV): sequencing the most valuable type-strain genomes for metagenomic binning, comparative biology and taxonomic classification.</title>
        <authorList>
            <person name="Goeker M."/>
        </authorList>
    </citation>
    <scope>NUCLEOTIDE SEQUENCE [LARGE SCALE GENOMIC DNA]</scope>
    <source>
        <strain evidence="1 2">DSM 29288</strain>
    </source>
</reference>
<gene>
    <name evidence="1" type="ORF">ABID08_000362</name>
</gene>
<evidence type="ECO:0000313" key="1">
    <source>
        <dbReference type="EMBL" id="MET3753023.1"/>
    </source>
</evidence>
<protein>
    <submittedName>
        <fullName evidence="1">Uncharacterized protein</fullName>
    </submittedName>
</protein>
<sequence length="31" mass="3389">MQPIIGRLPDLLQEQGGIAAGLTPDIFWLQP</sequence>
<dbReference type="Proteomes" id="UP001549077">
    <property type="component" value="Unassembled WGS sequence"/>
</dbReference>
<comment type="caution">
    <text evidence="1">The sequence shown here is derived from an EMBL/GenBank/DDBJ whole genome shotgun (WGS) entry which is preliminary data.</text>
</comment>
<name>A0ABV2M973_9HYPH</name>
<proteinExistence type="predicted"/>
<evidence type="ECO:0000313" key="2">
    <source>
        <dbReference type="Proteomes" id="UP001549077"/>
    </source>
</evidence>
<dbReference type="EMBL" id="JBEPMY010000001">
    <property type="protein sequence ID" value="MET3753023.1"/>
    <property type="molecule type" value="Genomic_DNA"/>
</dbReference>
<organism evidence="1 2">
    <name type="scientific">Rhizobium binae</name>
    <dbReference type="NCBI Taxonomy" id="1138190"/>
    <lineage>
        <taxon>Bacteria</taxon>
        <taxon>Pseudomonadati</taxon>
        <taxon>Pseudomonadota</taxon>
        <taxon>Alphaproteobacteria</taxon>
        <taxon>Hyphomicrobiales</taxon>
        <taxon>Rhizobiaceae</taxon>
        <taxon>Rhizobium/Agrobacterium group</taxon>
        <taxon>Rhizobium</taxon>
    </lineage>
</organism>
<keyword evidence="2" id="KW-1185">Reference proteome</keyword>